<dbReference type="Pfam" id="PF23394">
    <property type="entry name" value="DUF7102"/>
    <property type="match status" value="1"/>
</dbReference>
<reference evidence="4" key="1">
    <citation type="submission" date="2015-01" db="EMBL/GenBank/DDBJ databases">
        <title>The Genome Sequence of Cladophialophora bantiana CBS 173.52.</title>
        <authorList>
            <consortium name="The Broad Institute Genomics Platform"/>
            <person name="Cuomo C."/>
            <person name="de Hoog S."/>
            <person name="Gorbushina A."/>
            <person name="Stielow B."/>
            <person name="Teixiera M."/>
            <person name="Abouelleil A."/>
            <person name="Chapman S.B."/>
            <person name="Priest M."/>
            <person name="Young S.K."/>
            <person name="Wortman J."/>
            <person name="Nusbaum C."/>
            <person name="Birren B."/>
        </authorList>
    </citation>
    <scope>NUCLEOTIDE SEQUENCE [LARGE SCALE GENOMIC DNA]</scope>
    <source>
        <strain evidence="4">CBS 173.52</strain>
    </source>
</reference>
<dbReference type="InterPro" id="IPR057559">
    <property type="entry name" value="SAM_6"/>
</dbReference>
<evidence type="ECO:0000259" key="3">
    <source>
        <dbReference type="Pfam" id="PF23395"/>
    </source>
</evidence>
<evidence type="ECO:0000259" key="2">
    <source>
        <dbReference type="Pfam" id="PF23394"/>
    </source>
</evidence>
<feature type="domain" description="DUF7102" evidence="2">
    <location>
        <begin position="704"/>
        <end position="872"/>
    </location>
</feature>
<sequence>MSAPSVHEYARFHRLAIDHASEDLVKYISQLPLRAIEDDHQLSNPDFSTFSDKLAEPKLQLSQQATSLLAESVLDHCPSINWSHFLPDRHRVHNLKIEETLLSGDHQTDVRRFRGEALSHVDTEQFFETCSLISSASGQDFQDEWNDIQSGHARRGVEQELEDERCHTTKEALVQLSASLKDPVSEEMEATILNSFGSMLKVRFPISCLSDLTDEAKKPRARSLTPVLMSESPGPRVLSPPDLDFSLRSDEDVDLDSLLLQLEMEMEDKDQIPFDGVSNGSLTMAEGIVDATKLEIEEDLRIETICAPVAEYHRERRGLESLRLDVPMVPSSSQFEQPSEQAAILSPPAEPGQPDRACLFTRTAPRSPIVEIQPNLTTTECTVDTSNLGSLEDLLSSTTVKSENVGFEAKQQDDLDEDLIKLADKAAKETDTWLRRDKISIPEECLKQSVPQLKQFSVMSSHNGQGAEFLMGKLVEMCLINPQTGNLQNEMKLNWSPFPSRFIKLDLVDSIQDDGKLHSFLDPPQAITKSEQMLWKRPGLRILDTNYESDGEIEEDSELAEPIVPAKRPKHGLDSPCTSPTKKSCMLETNGIPNSLGYKNSQALNVFSTSNALATFLDLRGGKFKRVAQLQLPSVNELADDPIQPTQSEEDGQISPARSLVLKPSGALAELNPSIIQVPSTPTETVFAGGNYEVYPLMELKWPRTILIETGILARYPSLISFLETNGGTQLNMIYREMSQSNRDPPLSASPDMILNPTTALIFTTLQALNQKGLPGQGIEAGQAMVQSRILRLGYDYTQLFVLVTTLGPEGSMLQSQIDTMTIFVGFCANACYRYGLRVHPIWVFSKHGGRSVETALSKWIWNLACRHGFPETYPCQSLHPKIDTVTISNEETLWEQFLKKAGLNPMAAQVVLGGLRRADPPDTTFDQNWGLRRFVEMHPDERRDMFAEILGRRVVERINAVLEKDWG</sequence>
<dbReference type="RefSeq" id="XP_016620879.1">
    <property type="nucleotide sequence ID" value="XM_016763266.1"/>
</dbReference>
<keyword evidence="5" id="KW-1185">Reference proteome</keyword>
<protein>
    <submittedName>
        <fullName evidence="4">Uncharacterized protein</fullName>
    </submittedName>
</protein>
<dbReference type="InterPro" id="IPR055528">
    <property type="entry name" value="DUF7102"/>
</dbReference>
<dbReference type="EMBL" id="KN846986">
    <property type="protein sequence ID" value="KIW94210.1"/>
    <property type="molecule type" value="Genomic_DNA"/>
</dbReference>
<evidence type="ECO:0000313" key="5">
    <source>
        <dbReference type="Proteomes" id="UP000053789"/>
    </source>
</evidence>
<dbReference type="GeneID" id="27698454"/>
<evidence type="ECO:0000313" key="4">
    <source>
        <dbReference type="EMBL" id="KIW94210.1"/>
    </source>
</evidence>
<feature type="compositionally biased region" description="Low complexity" evidence="1">
    <location>
        <begin position="331"/>
        <end position="341"/>
    </location>
</feature>
<evidence type="ECO:0000256" key="1">
    <source>
        <dbReference type="SAM" id="MobiDB-lite"/>
    </source>
</evidence>
<gene>
    <name evidence="4" type="ORF">Z519_05526</name>
</gene>
<proteinExistence type="predicted"/>
<dbReference type="Proteomes" id="UP000053789">
    <property type="component" value="Unassembled WGS sequence"/>
</dbReference>
<feature type="region of interest" description="Disordered" evidence="1">
    <location>
        <begin position="331"/>
        <end position="354"/>
    </location>
</feature>
<accession>A0A0D2HTN2</accession>
<dbReference type="HOGENOM" id="CLU_005396_1_0_1"/>
<dbReference type="Pfam" id="PF23395">
    <property type="entry name" value="SAM_6"/>
    <property type="match status" value="1"/>
</dbReference>
<dbReference type="AlphaFoldDB" id="A0A0D2HTN2"/>
<name>A0A0D2HTN2_CLAB1</name>
<feature type="domain" description="SAM-like" evidence="3">
    <location>
        <begin position="890"/>
        <end position="963"/>
    </location>
</feature>
<dbReference type="VEuPathDB" id="FungiDB:Z519_05526"/>
<dbReference type="OrthoDB" id="3647246at2759"/>
<organism evidence="4 5">
    <name type="scientific">Cladophialophora bantiana (strain ATCC 10958 / CBS 173.52 / CDC B-1940 / NIH 8579)</name>
    <name type="common">Xylohypha bantiana</name>
    <dbReference type="NCBI Taxonomy" id="1442370"/>
    <lineage>
        <taxon>Eukaryota</taxon>
        <taxon>Fungi</taxon>
        <taxon>Dikarya</taxon>
        <taxon>Ascomycota</taxon>
        <taxon>Pezizomycotina</taxon>
        <taxon>Eurotiomycetes</taxon>
        <taxon>Chaetothyriomycetidae</taxon>
        <taxon>Chaetothyriales</taxon>
        <taxon>Herpotrichiellaceae</taxon>
        <taxon>Cladophialophora</taxon>
    </lineage>
</organism>